<dbReference type="Pfam" id="PF03466">
    <property type="entry name" value="LysR_substrate"/>
    <property type="match status" value="1"/>
</dbReference>
<dbReference type="InterPro" id="IPR036390">
    <property type="entry name" value="WH_DNA-bd_sf"/>
</dbReference>
<accession>A0A4Q5IZJ8</accession>
<dbReference type="Proteomes" id="UP000291189">
    <property type="component" value="Unassembled WGS sequence"/>
</dbReference>
<dbReference type="CDD" id="cd05466">
    <property type="entry name" value="PBP2_LTTR_substrate"/>
    <property type="match status" value="1"/>
</dbReference>
<dbReference type="Gene3D" id="3.40.190.290">
    <property type="match status" value="1"/>
</dbReference>
<dbReference type="RefSeq" id="WP_129987759.1">
    <property type="nucleotide sequence ID" value="NZ_SDPU01000023.1"/>
</dbReference>
<organism evidence="6 7">
    <name type="scientific">Nocardioides iriomotensis</name>
    <dbReference type="NCBI Taxonomy" id="715784"/>
    <lineage>
        <taxon>Bacteria</taxon>
        <taxon>Bacillati</taxon>
        <taxon>Actinomycetota</taxon>
        <taxon>Actinomycetes</taxon>
        <taxon>Propionibacteriales</taxon>
        <taxon>Nocardioidaceae</taxon>
        <taxon>Nocardioides</taxon>
    </lineage>
</organism>
<dbReference type="SUPFAM" id="SSF53850">
    <property type="entry name" value="Periplasmic binding protein-like II"/>
    <property type="match status" value="1"/>
</dbReference>
<keyword evidence="4" id="KW-0804">Transcription</keyword>
<dbReference type="InterPro" id="IPR005119">
    <property type="entry name" value="LysR_subst-bd"/>
</dbReference>
<gene>
    <name evidence="6" type="ORF">ETU37_12995</name>
</gene>
<evidence type="ECO:0000313" key="6">
    <source>
        <dbReference type="EMBL" id="RYU11484.1"/>
    </source>
</evidence>
<dbReference type="SUPFAM" id="SSF46785">
    <property type="entry name" value="Winged helix' DNA-binding domain"/>
    <property type="match status" value="1"/>
</dbReference>
<name>A0A4Q5IZJ8_9ACTN</name>
<dbReference type="InterPro" id="IPR036388">
    <property type="entry name" value="WH-like_DNA-bd_sf"/>
</dbReference>
<evidence type="ECO:0000256" key="2">
    <source>
        <dbReference type="ARBA" id="ARBA00023015"/>
    </source>
</evidence>
<reference evidence="6 7" key="1">
    <citation type="submission" date="2019-01" db="EMBL/GenBank/DDBJ databases">
        <title>Nocardioides guangzhouensis sp. nov., an actinobacterium isolated from soil.</title>
        <authorList>
            <person name="Fu Y."/>
            <person name="Cai Y."/>
            <person name="Lin Z."/>
            <person name="Chen P."/>
        </authorList>
    </citation>
    <scope>NUCLEOTIDE SEQUENCE [LARGE SCALE GENOMIC DNA]</scope>
    <source>
        <strain evidence="6 7">NBRC 105384</strain>
    </source>
</reference>
<comment type="similarity">
    <text evidence="1">Belongs to the LysR transcriptional regulatory family.</text>
</comment>
<evidence type="ECO:0000313" key="7">
    <source>
        <dbReference type="Proteomes" id="UP000291189"/>
    </source>
</evidence>
<proteinExistence type="inferred from homology"/>
<dbReference type="Gene3D" id="1.10.10.10">
    <property type="entry name" value="Winged helix-like DNA-binding domain superfamily/Winged helix DNA-binding domain"/>
    <property type="match status" value="1"/>
</dbReference>
<keyword evidence="2" id="KW-0805">Transcription regulation</keyword>
<keyword evidence="3" id="KW-0238">DNA-binding</keyword>
<evidence type="ECO:0000256" key="3">
    <source>
        <dbReference type="ARBA" id="ARBA00023125"/>
    </source>
</evidence>
<dbReference type="EMBL" id="SDPU01000023">
    <property type="protein sequence ID" value="RYU11484.1"/>
    <property type="molecule type" value="Genomic_DNA"/>
</dbReference>
<dbReference type="InterPro" id="IPR000847">
    <property type="entry name" value="LysR_HTH_N"/>
</dbReference>
<dbReference type="PANTHER" id="PTHR30346:SF29">
    <property type="entry name" value="LYSR SUBSTRATE-BINDING"/>
    <property type="match status" value="1"/>
</dbReference>
<dbReference type="OrthoDB" id="4131546at2"/>
<evidence type="ECO:0000256" key="4">
    <source>
        <dbReference type="ARBA" id="ARBA00023163"/>
    </source>
</evidence>
<dbReference type="GO" id="GO:0003700">
    <property type="term" value="F:DNA-binding transcription factor activity"/>
    <property type="evidence" value="ECO:0007669"/>
    <property type="project" value="InterPro"/>
</dbReference>
<sequence>MQHEAAQLRLLALVAAHGSLSGAAAELRLTPAALSGQVARAEEHWGYPLVVRTARGAHLTEAGRVLARYGELVDDACVAARRDLEETLGRVSLRLRIGTFSTAAIRLLPEAMTALRHRHPGSDLSIEEVSSPVGGAKVASGDLDVAVVATYDNEPDWPAWLTAVPLLKDPLVVALPVEHRLSQGDPHRRIRLAQLRGERWVAVRRGDNARLQFDRAAEAVDLQPQVQFETEMYDVAQSLVGTGLGVAVLSQLGARSADGVVYRELERPRLHRRLWALHQRDLRLTPLAGEFVGLLRETSAELEERWATSTLQEAVRSR</sequence>
<keyword evidence="7" id="KW-1185">Reference proteome</keyword>
<evidence type="ECO:0000259" key="5">
    <source>
        <dbReference type="PROSITE" id="PS50931"/>
    </source>
</evidence>
<dbReference type="AlphaFoldDB" id="A0A4Q5IZJ8"/>
<dbReference type="PROSITE" id="PS50931">
    <property type="entry name" value="HTH_LYSR"/>
    <property type="match status" value="1"/>
</dbReference>
<comment type="caution">
    <text evidence="6">The sequence shown here is derived from an EMBL/GenBank/DDBJ whole genome shotgun (WGS) entry which is preliminary data.</text>
</comment>
<feature type="domain" description="HTH lysR-type" evidence="5">
    <location>
        <begin position="3"/>
        <end position="60"/>
    </location>
</feature>
<dbReference type="Pfam" id="PF00126">
    <property type="entry name" value="HTH_1"/>
    <property type="match status" value="1"/>
</dbReference>
<dbReference type="GO" id="GO:0032993">
    <property type="term" value="C:protein-DNA complex"/>
    <property type="evidence" value="ECO:0007669"/>
    <property type="project" value="TreeGrafter"/>
</dbReference>
<dbReference type="PANTHER" id="PTHR30346">
    <property type="entry name" value="TRANSCRIPTIONAL DUAL REGULATOR HCAR-RELATED"/>
    <property type="match status" value="1"/>
</dbReference>
<protein>
    <submittedName>
        <fullName evidence="6">LysR family transcriptional regulator</fullName>
    </submittedName>
</protein>
<evidence type="ECO:0000256" key="1">
    <source>
        <dbReference type="ARBA" id="ARBA00009437"/>
    </source>
</evidence>
<dbReference type="GO" id="GO:0003677">
    <property type="term" value="F:DNA binding"/>
    <property type="evidence" value="ECO:0007669"/>
    <property type="project" value="UniProtKB-KW"/>
</dbReference>